<proteinExistence type="predicted"/>
<evidence type="ECO:0000259" key="1">
    <source>
        <dbReference type="Pfam" id="PF21068"/>
    </source>
</evidence>
<reference evidence="2" key="1">
    <citation type="submission" date="2022-11" db="EMBL/GenBank/DDBJ databases">
        <title>Alteromonas sp. nov., isolated from sea water of the Qingdao.</title>
        <authorList>
            <person name="Wang Q."/>
        </authorList>
    </citation>
    <scope>NUCLEOTIDE SEQUENCE</scope>
    <source>
        <strain evidence="2">ASW11-7</strain>
    </source>
</reference>
<comment type="caution">
    <text evidence="2">The sequence shown here is derived from an EMBL/GenBank/DDBJ whole genome shotgun (WGS) entry which is preliminary data.</text>
</comment>
<dbReference type="Proteomes" id="UP001142810">
    <property type="component" value="Unassembled WGS sequence"/>
</dbReference>
<dbReference type="SUPFAM" id="SSF56059">
    <property type="entry name" value="Glutathione synthetase ATP-binding domain-like"/>
    <property type="match status" value="1"/>
</dbReference>
<protein>
    <recommendedName>
        <fullName evidence="1">MvdD-like pre-ATP grasp domain-containing protein</fullName>
    </recommendedName>
</protein>
<name>A0ABT3P915_9ALTE</name>
<evidence type="ECO:0000313" key="3">
    <source>
        <dbReference type="Proteomes" id="UP001142810"/>
    </source>
</evidence>
<organism evidence="2 3">
    <name type="scientific">Alteromonas aquimaris</name>
    <dbReference type="NCBI Taxonomy" id="2998417"/>
    <lineage>
        <taxon>Bacteria</taxon>
        <taxon>Pseudomonadati</taxon>
        <taxon>Pseudomonadota</taxon>
        <taxon>Gammaproteobacteria</taxon>
        <taxon>Alteromonadales</taxon>
        <taxon>Alteromonadaceae</taxon>
        <taxon>Alteromonas/Salinimonas group</taxon>
        <taxon>Alteromonas</taxon>
    </lineage>
</organism>
<evidence type="ECO:0000313" key="2">
    <source>
        <dbReference type="EMBL" id="MCW8109272.1"/>
    </source>
</evidence>
<dbReference type="PANTHER" id="PTHR21621">
    <property type="entry name" value="RIBOSOMAL PROTEIN S6 MODIFICATION PROTEIN"/>
    <property type="match status" value="1"/>
</dbReference>
<dbReference type="Gene3D" id="3.30.470.20">
    <property type="entry name" value="ATP-grasp fold, B domain"/>
    <property type="match status" value="1"/>
</dbReference>
<accession>A0ABT3P915</accession>
<sequence length="301" mass="34313">MSLIIFGRSDDPQVSHIERTLAALGHQTFIFDGGDFPATHSMHFDVTNNHTTLYVNDKPIILADISAVYWHRFHLPEPTKVTRTQREFARQNCLSTLNVLFHATPIRWVNGMSSIRYHQSKPLQLVHAKRLGANVAETIITNVVHAAEKFVSAYSRIIAKPVYGGELAQHLWANKLPEDYWDQFKASGPITLQRYIQGTNIRTYVCGQQCVSAELSSDHIDYRTDDETAAIPHSLPQAIIRLSLLLCKDMGMVWCAIDWRLEDGGTYWFLEINPAPYFLRFEQETGLGITRMLVNELTAYH</sequence>
<dbReference type="Pfam" id="PF21068">
    <property type="entry name" value="ATPgraspMvdD"/>
    <property type="match status" value="1"/>
</dbReference>
<gene>
    <name evidence="2" type="ORF">OPS25_12255</name>
</gene>
<dbReference type="PANTHER" id="PTHR21621:SF0">
    <property type="entry name" value="BETA-CITRYLGLUTAMATE SYNTHASE B-RELATED"/>
    <property type="match status" value="1"/>
</dbReference>
<feature type="domain" description="MvdD-like pre-ATP grasp" evidence="1">
    <location>
        <begin position="3"/>
        <end position="116"/>
    </location>
</feature>
<dbReference type="RefSeq" id="WP_265618022.1">
    <property type="nucleotide sequence ID" value="NZ_JAPFRD010000011.1"/>
</dbReference>
<dbReference type="EMBL" id="JAPFRD010000011">
    <property type="protein sequence ID" value="MCW8109272.1"/>
    <property type="molecule type" value="Genomic_DNA"/>
</dbReference>
<dbReference type="InterPro" id="IPR048936">
    <property type="entry name" value="MvdD-like_ATPgrasp"/>
</dbReference>
<keyword evidence="3" id="KW-1185">Reference proteome</keyword>